<reference evidence="2" key="1">
    <citation type="submission" date="2021-05" db="EMBL/GenBank/DDBJ databases">
        <title>Comparative genomics of three Colletotrichum scovillei strains and genetic complementation revealed genes involved fungal growth and virulence on chili pepper.</title>
        <authorList>
            <person name="Hsieh D.-K."/>
            <person name="Chuang S.-C."/>
            <person name="Chen C.-Y."/>
            <person name="Chao Y.-T."/>
            <person name="Lu M.-Y.J."/>
            <person name="Lee M.-H."/>
            <person name="Shih M.-C."/>
        </authorList>
    </citation>
    <scope>NUCLEOTIDE SEQUENCE</scope>
    <source>
        <strain evidence="2">Coll-153</strain>
    </source>
</reference>
<evidence type="ECO:0000313" key="2">
    <source>
        <dbReference type="EMBL" id="KAG7055464.1"/>
    </source>
</evidence>
<proteinExistence type="predicted"/>
<evidence type="ECO:0000256" key="1">
    <source>
        <dbReference type="SAM" id="MobiDB-lite"/>
    </source>
</evidence>
<dbReference type="EMBL" id="JAESDN010000002">
    <property type="protein sequence ID" value="KAG7055464.1"/>
    <property type="molecule type" value="Genomic_DNA"/>
</dbReference>
<gene>
    <name evidence="2" type="ORF">JMJ77_007922</name>
</gene>
<keyword evidence="3" id="KW-1185">Reference proteome</keyword>
<dbReference type="Proteomes" id="UP000699042">
    <property type="component" value="Unassembled WGS sequence"/>
</dbReference>
<name>A0A9P7UGE0_9PEZI</name>
<comment type="caution">
    <text evidence="2">The sequence shown here is derived from an EMBL/GenBank/DDBJ whole genome shotgun (WGS) entry which is preliminary data.</text>
</comment>
<feature type="region of interest" description="Disordered" evidence="1">
    <location>
        <begin position="106"/>
        <end position="133"/>
    </location>
</feature>
<protein>
    <submittedName>
        <fullName evidence="2">Mcm2 3 5 family protein</fullName>
    </submittedName>
</protein>
<sequence length="158" mass="17252">MSTGSEEPAQPANLRSEPCIPRAQPLITAPLLSVVPRVSRQVLLGILATPRPVVSLFEKVVIRTARVPNPPRHNQIPLHRPATAAALELLARRRVDSQRKQILRLSKVRHQAGPGEEVGEADDVDDEDESEDEVEALLPLGAVARRVLLRADRGVEGV</sequence>
<feature type="compositionally biased region" description="Acidic residues" evidence="1">
    <location>
        <begin position="117"/>
        <end position="133"/>
    </location>
</feature>
<dbReference type="AlphaFoldDB" id="A0A9P7UGE0"/>
<organism evidence="2 3">
    <name type="scientific">Colletotrichum scovillei</name>
    <dbReference type="NCBI Taxonomy" id="1209932"/>
    <lineage>
        <taxon>Eukaryota</taxon>
        <taxon>Fungi</taxon>
        <taxon>Dikarya</taxon>
        <taxon>Ascomycota</taxon>
        <taxon>Pezizomycotina</taxon>
        <taxon>Sordariomycetes</taxon>
        <taxon>Hypocreomycetidae</taxon>
        <taxon>Glomerellales</taxon>
        <taxon>Glomerellaceae</taxon>
        <taxon>Colletotrichum</taxon>
        <taxon>Colletotrichum acutatum species complex</taxon>
    </lineage>
</organism>
<evidence type="ECO:0000313" key="3">
    <source>
        <dbReference type="Proteomes" id="UP000699042"/>
    </source>
</evidence>
<accession>A0A9P7UGE0</accession>